<proteinExistence type="inferred from homology"/>
<feature type="transmembrane region" description="Helical" evidence="7">
    <location>
        <begin position="140"/>
        <end position="167"/>
    </location>
</feature>
<feature type="transmembrane region" description="Helical" evidence="7">
    <location>
        <begin position="219"/>
        <end position="239"/>
    </location>
</feature>
<evidence type="ECO:0000256" key="4">
    <source>
        <dbReference type="ARBA" id="ARBA00023136"/>
    </source>
</evidence>
<dbReference type="AlphaFoldDB" id="A0A0H1B8K1"/>
<dbReference type="PANTHER" id="PTHR33048">
    <property type="entry name" value="PTH11-LIKE INTEGRAL MEMBRANE PROTEIN (AFU_ORTHOLOGUE AFUA_5G11245)"/>
    <property type="match status" value="1"/>
</dbReference>
<evidence type="ECO:0000256" key="6">
    <source>
        <dbReference type="SAM" id="MobiDB-lite"/>
    </source>
</evidence>
<dbReference type="InterPro" id="IPR052337">
    <property type="entry name" value="SAT4-like"/>
</dbReference>
<comment type="subcellular location">
    <subcellularLocation>
        <location evidence="1">Membrane</location>
        <topology evidence="1">Multi-pass membrane protein</topology>
    </subcellularLocation>
</comment>
<keyword evidence="10" id="KW-1185">Reference proteome</keyword>
<feature type="transmembrane region" description="Helical" evidence="7">
    <location>
        <begin position="105"/>
        <end position="128"/>
    </location>
</feature>
<comment type="similarity">
    <text evidence="5">Belongs to the SAT4 family.</text>
</comment>
<keyword evidence="4 7" id="KW-0472">Membrane</keyword>
<dbReference type="OrthoDB" id="10017208at2759"/>
<evidence type="ECO:0000313" key="10">
    <source>
        <dbReference type="Proteomes" id="UP000053573"/>
    </source>
</evidence>
<sequence>MEGLPPPSKAPPFPIVTADQRSVLGVAIAFSIIPTLGVSLRILARHIAKRSLDASDYCIIAACIFAVALESVSITGVIQCGIGYGHTVQVIQEYGLEPVTKLLKLLIPLQFLWVLSLSFCKVSILLLYSKVFPVAPVIWIGRGAMVFIAAWAIATIVAGCTICRPFAYNWDQSIPGGKCGDQVLSFTITGVFNLVTDVLVLCLPLPYLAKLQMQLYKKVVLIGVFSIGLLTCVVSAVRIHALSSMDFGDITFSIPPANIFSGLEPSVAVTLSCIPLLRPLLHRSKYGSDGTPGYPATNTTGASKSSGPSGGGGGGFEQLNDDSSQSQLRPVAGKHFAAVSTAKKPASSRRDSSDLESSEVVGITVQEHWHVATEK</sequence>
<evidence type="ECO:0000256" key="1">
    <source>
        <dbReference type="ARBA" id="ARBA00004141"/>
    </source>
</evidence>
<evidence type="ECO:0000256" key="7">
    <source>
        <dbReference type="SAM" id="Phobius"/>
    </source>
</evidence>
<name>A0A0H1B8K1_9EURO</name>
<dbReference type="InterPro" id="IPR049326">
    <property type="entry name" value="Rhodopsin_dom_fungi"/>
</dbReference>
<feature type="region of interest" description="Disordered" evidence="6">
    <location>
        <begin position="288"/>
        <end position="359"/>
    </location>
</feature>
<evidence type="ECO:0000256" key="3">
    <source>
        <dbReference type="ARBA" id="ARBA00022989"/>
    </source>
</evidence>
<evidence type="ECO:0000259" key="8">
    <source>
        <dbReference type="Pfam" id="PF20684"/>
    </source>
</evidence>
<dbReference type="Pfam" id="PF20684">
    <property type="entry name" value="Fung_rhodopsin"/>
    <property type="match status" value="1"/>
</dbReference>
<keyword evidence="3 7" id="KW-1133">Transmembrane helix</keyword>
<gene>
    <name evidence="9" type="ORF">EMPG_17215</name>
</gene>
<organism evidence="9 10">
    <name type="scientific">Blastomyces silverae</name>
    <dbReference type="NCBI Taxonomy" id="2060906"/>
    <lineage>
        <taxon>Eukaryota</taxon>
        <taxon>Fungi</taxon>
        <taxon>Dikarya</taxon>
        <taxon>Ascomycota</taxon>
        <taxon>Pezizomycotina</taxon>
        <taxon>Eurotiomycetes</taxon>
        <taxon>Eurotiomycetidae</taxon>
        <taxon>Onygenales</taxon>
        <taxon>Ajellomycetaceae</taxon>
        <taxon>Blastomyces</taxon>
    </lineage>
</organism>
<evidence type="ECO:0000256" key="2">
    <source>
        <dbReference type="ARBA" id="ARBA00022692"/>
    </source>
</evidence>
<dbReference type="Proteomes" id="UP000053573">
    <property type="component" value="Unassembled WGS sequence"/>
</dbReference>
<accession>A0A0H1B8K1</accession>
<reference evidence="10" key="1">
    <citation type="journal article" date="2015" name="PLoS Genet.">
        <title>The dynamic genome and transcriptome of the human fungal pathogen Blastomyces and close relative Emmonsia.</title>
        <authorList>
            <person name="Munoz J.F."/>
            <person name="Gauthier G.M."/>
            <person name="Desjardins C.A."/>
            <person name="Gallo J.E."/>
            <person name="Holder J."/>
            <person name="Sullivan T.D."/>
            <person name="Marty A.J."/>
            <person name="Carmen J.C."/>
            <person name="Chen Z."/>
            <person name="Ding L."/>
            <person name="Gujja S."/>
            <person name="Magrini V."/>
            <person name="Misas E."/>
            <person name="Mitreva M."/>
            <person name="Priest M."/>
            <person name="Saif S."/>
            <person name="Whiston E.A."/>
            <person name="Young S."/>
            <person name="Zeng Q."/>
            <person name="Goldman W.E."/>
            <person name="Mardis E.R."/>
            <person name="Taylor J.W."/>
            <person name="McEwen J.G."/>
            <person name="Clay O.K."/>
            <person name="Klein B.S."/>
            <person name="Cuomo C.A."/>
        </authorList>
    </citation>
    <scope>NUCLEOTIDE SEQUENCE [LARGE SCALE GENOMIC DNA]</scope>
    <source>
        <strain evidence="10">UAMH 139</strain>
    </source>
</reference>
<dbReference type="EMBL" id="LDEV01002854">
    <property type="protein sequence ID" value="KLJ07297.1"/>
    <property type="molecule type" value="Genomic_DNA"/>
</dbReference>
<dbReference type="GO" id="GO:0016020">
    <property type="term" value="C:membrane"/>
    <property type="evidence" value="ECO:0007669"/>
    <property type="project" value="UniProtKB-SubCell"/>
</dbReference>
<evidence type="ECO:0000256" key="5">
    <source>
        <dbReference type="ARBA" id="ARBA00038359"/>
    </source>
</evidence>
<feature type="domain" description="Rhodopsin" evidence="8">
    <location>
        <begin position="40"/>
        <end position="283"/>
    </location>
</feature>
<protein>
    <recommendedName>
        <fullName evidence="8">Rhodopsin domain-containing protein</fullName>
    </recommendedName>
</protein>
<feature type="transmembrane region" description="Helical" evidence="7">
    <location>
        <begin position="56"/>
        <end position="85"/>
    </location>
</feature>
<feature type="transmembrane region" description="Helical" evidence="7">
    <location>
        <begin position="23"/>
        <end position="44"/>
    </location>
</feature>
<evidence type="ECO:0000313" key="9">
    <source>
        <dbReference type="EMBL" id="KLJ07297.1"/>
    </source>
</evidence>
<dbReference type="PANTHER" id="PTHR33048:SF57">
    <property type="entry name" value="INTEGRAL MEMBRANE PROTEIN-RELATED"/>
    <property type="match status" value="1"/>
</dbReference>
<keyword evidence="2 7" id="KW-0812">Transmembrane</keyword>
<comment type="caution">
    <text evidence="9">The sequence shown here is derived from an EMBL/GenBank/DDBJ whole genome shotgun (WGS) entry which is preliminary data.</text>
</comment>
<feature type="transmembrane region" description="Helical" evidence="7">
    <location>
        <begin position="187"/>
        <end position="207"/>
    </location>
</feature>